<dbReference type="PRINTS" id="PR00455">
    <property type="entry name" value="HTHTETR"/>
</dbReference>
<evidence type="ECO:0000256" key="2">
    <source>
        <dbReference type="ARBA" id="ARBA00023125"/>
    </source>
</evidence>
<dbReference type="InterPro" id="IPR009057">
    <property type="entry name" value="Homeodomain-like_sf"/>
</dbReference>
<keyword evidence="2 4" id="KW-0238">DNA-binding</keyword>
<protein>
    <submittedName>
        <fullName evidence="6">TetR family transcriptional regulator</fullName>
    </submittedName>
</protein>
<dbReference type="RefSeq" id="WP_097544887.1">
    <property type="nucleotide sequence ID" value="NZ_NWSJ01000022.1"/>
</dbReference>
<evidence type="ECO:0000256" key="4">
    <source>
        <dbReference type="PROSITE-ProRule" id="PRU00335"/>
    </source>
</evidence>
<dbReference type="Gene3D" id="1.10.357.10">
    <property type="entry name" value="Tetracycline Repressor, domain 2"/>
    <property type="match status" value="1"/>
</dbReference>
<feature type="domain" description="HTH tetR-type" evidence="5">
    <location>
        <begin position="2"/>
        <end position="62"/>
    </location>
</feature>
<dbReference type="InterPro" id="IPR011075">
    <property type="entry name" value="TetR_C"/>
</dbReference>
<dbReference type="EMBL" id="NWSL01000027">
    <property type="protein sequence ID" value="PDS48458.1"/>
    <property type="molecule type" value="Genomic_DNA"/>
</dbReference>
<evidence type="ECO:0000313" key="6">
    <source>
        <dbReference type="EMBL" id="PDS48458.1"/>
    </source>
</evidence>
<dbReference type="PANTHER" id="PTHR47506">
    <property type="entry name" value="TRANSCRIPTIONAL REGULATORY PROTEIN"/>
    <property type="match status" value="1"/>
</dbReference>
<gene>
    <name evidence="6" type="ORF">CO662_29770</name>
</gene>
<dbReference type="SUPFAM" id="SSF46689">
    <property type="entry name" value="Homeodomain-like"/>
    <property type="match status" value="1"/>
</dbReference>
<evidence type="ECO:0000256" key="3">
    <source>
        <dbReference type="ARBA" id="ARBA00023163"/>
    </source>
</evidence>
<dbReference type="PANTHER" id="PTHR47506:SF7">
    <property type="entry name" value="TRANSCRIPTIONAL REGULATORY PROTEIN"/>
    <property type="match status" value="1"/>
</dbReference>
<name>A0ABX4IZX4_9HYPH</name>
<sequence length="189" mass="20992">MIDTKTELMVRAEDLVRGRGYSGFSYADLSEAVGIRKASIHHHFPTKELLVATVLRNYTERYATALVRIETHYKDALDRFDAYGRLYLTGVDKGLGCLCAALSAELETLPDSLRLGTVSFFQAHIAWIDRIYAEGLQRKEVNGALEAGEAARMVVASLEGALMMERLLAGRKGFDMTLSAIRKSLSPYL</sequence>
<comment type="caution">
    <text evidence="6">The sequence shown here is derived from an EMBL/GenBank/DDBJ whole genome shotgun (WGS) entry which is preliminary data.</text>
</comment>
<keyword evidence="1" id="KW-0805">Transcription regulation</keyword>
<feature type="DNA-binding region" description="H-T-H motif" evidence="4">
    <location>
        <begin position="25"/>
        <end position="44"/>
    </location>
</feature>
<evidence type="ECO:0000313" key="7">
    <source>
        <dbReference type="Proteomes" id="UP000219972"/>
    </source>
</evidence>
<dbReference type="InterPro" id="IPR001647">
    <property type="entry name" value="HTH_TetR"/>
</dbReference>
<proteinExistence type="predicted"/>
<dbReference type="Pfam" id="PF00440">
    <property type="entry name" value="TetR_N"/>
    <property type="match status" value="1"/>
</dbReference>
<dbReference type="Proteomes" id="UP000219972">
    <property type="component" value="Unassembled WGS sequence"/>
</dbReference>
<keyword evidence="3" id="KW-0804">Transcription</keyword>
<dbReference type="PROSITE" id="PS50977">
    <property type="entry name" value="HTH_TETR_2"/>
    <property type="match status" value="1"/>
</dbReference>
<accession>A0ABX4IZX4</accession>
<organism evidence="6 7">
    <name type="scientific">Rhizobium anhuiense</name>
    <dbReference type="NCBI Taxonomy" id="1184720"/>
    <lineage>
        <taxon>Bacteria</taxon>
        <taxon>Pseudomonadati</taxon>
        <taxon>Pseudomonadota</taxon>
        <taxon>Alphaproteobacteria</taxon>
        <taxon>Hyphomicrobiales</taxon>
        <taxon>Rhizobiaceae</taxon>
        <taxon>Rhizobium/Agrobacterium group</taxon>
        <taxon>Rhizobium</taxon>
    </lineage>
</organism>
<evidence type="ECO:0000259" key="5">
    <source>
        <dbReference type="PROSITE" id="PS50977"/>
    </source>
</evidence>
<reference evidence="6 7" key="1">
    <citation type="submission" date="2017-09" db="EMBL/GenBank/DDBJ databases">
        <title>Comparative genomics of rhizobia isolated from Phaseolus vulgaris in China.</title>
        <authorList>
            <person name="Tong W."/>
        </authorList>
    </citation>
    <scope>NUCLEOTIDE SEQUENCE [LARGE SCALE GENOMIC DNA]</scope>
    <source>
        <strain evidence="6 7">Y27</strain>
    </source>
</reference>
<evidence type="ECO:0000256" key="1">
    <source>
        <dbReference type="ARBA" id="ARBA00023015"/>
    </source>
</evidence>
<keyword evidence="7" id="KW-1185">Reference proteome</keyword>
<dbReference type="SUPFAM" id="SSF48498">
    <property type="entry name" value="Tetracyclin repressor-like, C-terminal domain"/>
    <property type="match status" value="1"/>
</dbReference>
<dbReference type="Pfam" id="PF16925">
    <property type="entry name" value="TetR_C_13"/>
    <property type="match status" value="1"/>
</dbReference>
<dbReference type="InterPro" id="IPR036271">
    <property type="entry name" value="Tet_transcr_reg_TetR-rel_C_sf"/>
</dbReference>